<evidence type="ECO:0008006" key="3">
    <source>
        <dbReference type="Google" id="ProtNLM"/>
    </source>
</evidence>
<evidence type="ECO:0000313" key="1">
    <source>
        <dbReference type="EMBL" id="SDM18324.1"/>
    </source>
</evidence>
<evidence type="ECO:0000313" key="2">
    <source>
        <dbReference type="Proteomes" id="UP000199242"/>
    </source>
</evidence>
<organism evidence="1 2">
    <name type="scientific">Chryseobacterium taihuense</name>
    <dbReference type="NCBI Taxonomy" id="1141221"/>
    <lineage>
        <taxon>Bacteria</taxon>
        <taxon>Pseudomonadati</taxon>
        <taxon>Bacteroidota</taxon>
        <taxon>Flavobacteriia</taxon>
        <taxon>Flavobacteriales</taxon>
        <taxon>Weeksellaceae</taxon>
        <taxon>Chryseobacterium group</taxon>
        <taxon>Chryseobacterium</taxon>
    </lineage>
</organism>
<name>A0ABY0QZT8_9FLAO</name>
<accession>A0ABY0QZT8</accession>
<keyword evidence="2" id="KW-1185">Reference proteome</keyword>
<proteinExistence type="predicted"/>
<protein>
    <recommendedName>
        <fullName evidence="3">Por secretion system C-terminal sorting domain-containing protein</fullName>
    </recommendedName>
</protein>
<dbReference type="Proteomes" id="UP000199242">
    <property type="component" value="Unassembled WGS sequence"/>
</dbReference>
<comment type="caution">
    <text evidence="1">The sequence shown here is derived from an EMBL/GenBank/DDBJ whole genome shotgun (WGS) entry which is preliminary data.</text>
</comment>
<gene>
    <name evidence="1" type="ORF">SAMN05216273_11621</name>
</gene>
<sequence>MSVEILAADKTTLVATIPNNQVQLDSEGLNLIFYYNFHNFPVGKHFIRITSGVKTYIHLLI</sequence>
<dbReference type="EMBL" id="FNHD01000016">
    <property type="protein sequence ID" value="SDM18324.1"/>
    <property type="molecule type" value="Genomic_DNA"/>
</dbReference>
<reference evidence="1 2" key="1">
    <citation type="submission" date="2016-10" db="EMBL/GenBank/DDBJ databases">
        <authorList>
            <person name="Varghese N."/>
            <person name="Submissions S."/>
        </authorList>
    </citation>
    <scope>NUCLEOTIDE SEQUENCE [LARGE SCALE GENOMIC DNA]</scope>
    <source>
        <strain evidence="1 2">CGMCC 1.10941</strain>
    </source>
</reference>